<dbReference type="PANTHER" id="PTHR46880:SF8">
    <property type="entry name" value="E3 SUMO-PROTEIN LIGASE KIAA1586"/>
    <property type="match status" value="1"/>
</dbReference>
<reference evidence="1" key="1">
    <citation type="submission" date="2021-01" db="EMBL/GenBank/DDBJ databases">
        <title>A chromosome-scale assembly of European eel, Anguilla anguilla.</title>
        <authorList>
            <person name="Henkel C."/>
            <person name="Jong-Raadsen S.A."/>
            <person name="Dufour S."/>
            <person name="Weltzien F.-A."/>
            <person name="Palstra A.P."/>
            <person name="Pelster B."/>
            <person name="Spaink H.P."/>
            <person name="Van Den Thillart G.E."/>
            <person name="Jansen H."/>
            <person name="Zahm M."/>
            <person name="Klopp C."/>
            <person name="Cedric C."/>
            <person name="Louis A."/>
            <person name="Berthelot C."/>
            <person name="Parey E."/>
            <person name="Roest Crollius H."/>
            <person name="Montfort J."/>
            <person name="Robinson-Rechavi M."/>
            <person name="Bucao C."/>
            <person name="Bouchez O."/>
            <person name="Gislard M."/>
            <person name="Lluch J."/>
            <person name="Milhes M."/>
            <person name="Lampietro C."/>
            <person name="Lopez Roques C."/>
            <person name="Donnadieu C."/>
            <person name="Braasch I."/>
            <person name="Desvignes T."/>
            <person name="Postlethwait J."/>
            <person name="Bobe J."/>
            <person name="Guiguen Y."/>
            <person name="Dirks R."/>
        </authorList>
    </citation>
    <scope>NUCLEOTIDE SEQUENCE</scope>
    <source>
        <strain evidence="1">Tag_6206</strain>
        <tissue evidence="1">Liver</tissue>
    </source>
</reference>
<accession>A0A9D3N1P8</accession>
<dbReference type="AlphaFoldDB" id="A0A9D3N1P8"/>
<dbReference type="EMBL" id="JAFIRN010000001">
    <property type="protein sequence ID" value="KAG5857213.1"/>
    <property type="molecule type" value="Genomic_DNA"/>
</dbReference>
<evidence type="ECO:0000313" key="2">
    <source>
        <dbReference type="Proteomes" id="UP001044222"/>
    </source>
</evidence>
<dbReference type="PANTHER" id="PTHR46880">
    <property type="entry name" value="RAS-ASSOCIATING DOMAIN-CONTAINING PROTEIN"/>
    <property type="match status" value="1"/>
</dbReference>
<sequence>MGKNVDAMNVSLQKETSSVFRTAYYLAKKNRPFTDHEALIELQQLNGVKMGQILHSRFSANQIVEHIAKEMQSSIVNSIVSSSSKLALLIDEASTLSRKTTMIVNIKTSVLGEPPEFIFLDLVELQDQTAEGIVDALMNCLTKAGFTEEWLKENWVSFVSDGASVMVGKHSGVSTKLKIRFPKLLSWHCMNHRLELAVSDAIDNVTSINHFRTFVEKFHNIYSKSNKNQRELFESAAEVGTQVLKIGRILDVRWVASSFRTVRAVWTSFTALVRHFEKASNDEHRTSTERQTYRGLQSPEFLCDLGLMCDTLHELSISLRNFKLEP</sequence>
<dbReference type="SUPFAM" id="SSF53098">
    <property type="entry name" value="Ribonuclease H-like"/>
    <property type="match status" value="1"/>
</dbReference>
<proteinExistence type="predicted"/>
<comment type="caution">
    <text evidence="1">The sequence shown here is derived from an EMBL/GenBank/DDBJ whole genome shotgun (WGS) entry which is preliminary data.</text>
</comment>
<gene>
    <name evidence="1" type="ORF">ANANG_G00016810</name>
</gene>
<protein>
    <recommendedName>
        <fullName evidence="3">DUF4371 domain-containing protein</fullName>
    </recommendedName>
</protein>
<name>A0A9D3N1P8_ANGAN</name>
<dbReference type="InterPro" id="IPR012337">
    <property type="entry name" value="RNaseH-like_sf"/>
</dbReference>
<organism evidence="1 2">
    <name type="scientific">Anguilla anguilla</name>
    <name type="common">European freshwater eel</name>
    <name type="synonym">Muraena anguilla</name>
    <dbReference type="NCBI Taxonomy" id="7936"/>
    <lineage>
        <taxon>Eukaryota</taxon>
        <taxon>Metazoa</taxon>
        <taxon>Chordata</taxon>
        <taxon>Craniata</taxon>
        <taxon>Vertebrata</taxon>
        <taxon>Euteleostomi</taxon>
        <taxon>Actinopterygii</taxon>
        <taxon>Neopterygii</taxon>
        <taxon>Teleostei</taxon>
        <taxon>Anguilliformes</taxon>
        <taxon>Anguillidae</taxon>
        <taxon>Anguilla</taxon>
    </lineage>
</organism>
<evidence type="ECO:0008006" key="3">
    <source>
        <dbReference type="Google" id="ProtNLM"/>
    </source>
</evidence>
<dbReference type="Proteomes" id="UP001044222">
    <property type="component" value="Unassembled WGS sequence"/>
</dbReference>
<keyword evidence="2" id="KW-1185">Reference proteome</keyword>
<evidence type="ECO:0000313" key="1">
    <source>
        <dbReference type="EMBL" id="KAG5857213.1"/>
    </source>
</evidence>